<dbReference type="Gene3D" id="3.40.50.880">
    <property type="match status" value="1"/>
</dbReference>
<dbReference type="InterPro" id="IPR029062">
    <property type="entry name" value="Class_I_gatase-like"/>
</dbReference>
<organism evidence="1 2">
    <name type="scientific">Vagococcus elongatus</name>
    <dbReference type="NCBI Taxonomy" id="180344"/>
    <lineage>
        <taxon>Bacteria</taxon>
        <taxon>Bacillati</taxon>
        <taxon>Bacillota</taxon>
        <taxon>Bacilli</taxon>
        <taxon>Lactobacillales</taxon>
        <taxon>Enterococcaceae</taxon>
        <taxon>Vagococcus</taxon>
    </lineage>
</organism>
<dbReference type="OrthoDB" id="9813383at2"/>
<dbReference type="PANTHER" id="PTHR43235:SF1">
    <property type="entry name" value="GLUTAMINE AMIDOTRANSFERASE PB2B2.05-RELATED"/>
    <property type="match status" value="1"/>
</dbReference>
<protein>
    <submittedName>
        <fullName evidence="1">Gamma-glutamyl-gamma-aminobutyrate hydrolase</fullName>
    </submittedName>
</protein>
<dbReference type="InterPro" id="IPR044668">
    <property type="entry name" value="PuuD-like"/>
</dbReference>
<keyword evidence="2" id="KW-1185">Reference proteome</keyword>
<dbReference type="PANTHER" id="PTHR43235">
    <property type="entry name" value="GLUTAMINE AMIDOTRANSFERASE PB2B2.05-RELATED"/>
    <property type="match status" value="1"/>
</dbReference>
<dbReference type="GO" id="GO:0005829">
    <property type="term" value="C:cytosol"/>
    <property type="evidence" value="ECO:0007669"/>
    <property type="project" value="TreeGrafter"/>
</dbReference>
<name>A0A430B1A6_9ENTE</name>
<evidence type="ECO:0000313" key="2">
    <source>
        <dbReference type="Proteomes" id="UP000287605"/>
    </source>
</evidence>
<dbReference type="AlphaFoldDB" id="A0A430B1A6"/>
<comment type="caution">
    <text evidence="1">The sequence shown here is derived from an EMBL/GenBank/DDBJ whole genome shotgun (WGS) entry which is preliminary data.</text>
</comment>
<dbReference type="Pfam" id="PF07722">
    <property type="entry name" value="Peptidase_C26"/>
    <property type="match status" value="1"/>
</dbReference>
<dbReference type="Proteomes" id="UP000287605">
    <property type="component" value="Unassembled WGS sequence"/>
</dbReference>
<dbReference type="GO" id="GO:0033969">
    <property type="term" value="F:gamma-glutamyl-gamma-aminobutyrate hydrolase activity"/>
    <property type="evidence" value="ECO:0007669"/>
    <property type="project" value="TreeGrafter"/>
</dbReference>
<dbReference type="FunFam" id="3.40.50.880:FF:000030">
    <property type="entry name" value="Gamma-glutamyl-gamma-aminobutyrate hydrolase PuuD"/>
    <property type="match status" value="1"/>
</dbReference>
<dbReference type="InterPro" id="IPR011697">
    <property type="entry name" value="Peptidase_C26"/>
</dbReference>
<dbReference type="PROSITE" id="PS51273">
    <property type="entry name" value="GATASE_TYPE_1"/>
    <property type="match status" value="1"/>
</dbReference>
<accession>A0A430B1A6</accession>
<dbReference type="RefSeq" id="WP_126807539.1">
    <property type="nucleotide sequence ID" value="NZ_NGKA01000004.1"/>
</dbReference>
<dbReference type="SUPFAM" id="SSF52317">
    <property type="entry name" value="Class I glutamine amidotransferase-like"/>
    <property type="match status" value="1"/>
</dbReference>
<gene>
    <name evidence="1" type="ORF">CBF29_03870</name>
</gene>
<dbReference type="GO" id="GO:0006598">
    <property type="term" value="P:polyamine catabolic process"/>
    <property type="evidence" value="ECO:0007669"/>
    <property type="project" value="TreeGrafter"/>
</dbReference>
<reference evidence="1 2" key="1">
    <citation type="submission" date="2017-05" db="EMBL/GenBank/DDBJ databases">
        <title>Vagococcus spp. assemblies.</title>
        <authorList>
            <person name="Gulvik C.A."/>
        </authorList>
    </citation>
    <scope>NUCLEOTIDE SEQUENCE [LARGE SCALE GENOMIC DNA]</scope>
    <source>
        <strain evidence="1 2">CCUG 51432</strain>
    </source>
</reference>
<evidence type="ECO:0000313" key="1">
    <source>
        <dbReference type="EMBL" id="RSU14031.1"/>
    </source>
</evidence>
<sequence length="238" mass="26201">MSKTIIGIAGNKQAPGSGEFFGTTTAYTPEGFVHGIHHVGGLPFILPIGKPELAEAYVSQIDKLLLAGGQDVSPQLYHEEPHLLIKETDLERDLFEKALIEAAVAQEKPIFAVCRGMQLLNVVFGGSLYQDLSLFPEWQINHLQIQTQPIFPSHSVTVKENSTLAGLIGTEAMVNSYHHQAIKKLAPGFEAVAHSKDHLIEGIEAVDKPILAVQWHPELSFQANEKDLSLFDYFVNQL</sequence>
<keyword evidence="1" id="KW-0378">Hydrolase</keyword>
<dbReference type="EMBL" id="NGKA01000004">
    <property type="protein sequence ID" value="RSU14031.1"/>
    <property type="molecule type" value="Genomic_DNA"/>
</dbReference>
<proteinExistence type="predicted"/>
<dbReference type="CDD" id="cd01745">
    <property type="entry name" value="GATase1_2"/>
    <property type="match status" value="1"/>
</dbReference>